<dbReference type="AlphaFoldDB" id="A0AA39FH14"/>
<dbReference type="Pfam" id="PF04383">
    <property type="entry name" value="KilA-N"/>
    <property type="match status" value="1"/>
</dbReference>
<accession>A0AA39FH14</accession>
<reference evidence="3" key="1">
    <citation type="journal article" date="2023" name="bioRxiv">
        <title>Scaffold-level genome assemblies of two parasitoid biocontrol wasps reveal the parthenogenesis mechanism and an associated novel virus.</title>
        <authorList>
            <person name="Inwood S."/>
            <person name="Skelly J."/>
            <person name="Guhlin J."/>
            <person name="Harrop T."/>
            <person name="Goldson S."/>
            <person name="Dearden P."/>
        </authorList>
    </citation>
    <scope>NUCLEOTIDE SEQUENCE</scope>
    <source>
        <strain evidence="3">Lincoln</strain>
        <tissue evidence="3">Whole body</tissue>
    </source>
</reference>
<evidence type="ECO:0000313" key="4">
    <source>
        <dbReference type="Proteomes" id="UP001168972"/>
    </source>
</evidence>
<feature type="domain" description="KilA-N" evidence="2">
    <location>
        <begin position="44"/>
        <end position="145"/>
    </location>
</feature>
<evidence type="ECO:0000259" key="2">
    <source>
        <dbReference type="PROSITE" id="PS51301"/>
    </source>
</evidence>
<dbReference type="PROSITE" id="PS51301">
    <property type="entry name" value="KILA_N"/>
    <property type="match status" value="1"/>
</dbReference>
<proteinExistence type="predicted"/>
<feature type="non-terminal residue" evidence="3">
    <location>
        <position position="1"/>
    </location>
</feature>
<gene>
    <name evidence="3" type="ORF">PV327_011637</name>
</gene>
<name>A0AA39FH14_MICHY</name>
<dbReference type="InterPro" id="IPR017880">
    <property type="entry name" value="KilA_N"/>
</dbReference>
<dbReference type="EMBL" id="JAQQBR010001364">
    <property type="protein sequence ID" value="KAK0169340.1"/>
    <property type="molecule type" value="Genomic_DNA"/>
</dbReference>
<dbReference type="Proteomes" id="UP001168972">
    <property type="component" value="Unassembled WGS sequence"/>
</dbReference>
<feature type="region of interest" description="Disordered" evidence="1">
    <location>
        <begin position="193"/>
        <end position="218"/>
    </location>
</feature>
<keyword evidence="4" id="KW-1185">Reference proteome</keyword>
<comment type="caution">
    <text evidence="3">The sequence shown here is derived from an EMBL/GenBank/DDBJ whole genome shotgun (WGS) entry which is preliminary data.</text>
</comment>
<feature type="compositionally biased region" description="Polar residues" evidence="1">
    <location>
        <begin position="193"/>
        <end position="210"/>
    </location>
</feature>
<protein>
    <recommendedName>
        <fullName evidence="2">KilA-N domain-containing protein</fullName>
    </recommendedName>
</protein>
<evidence type="ECO:0000256" key="1">
    <source>
        <dbReference type="SAM" id="MobiDB-lite"/>
    </source>
</evidence>
<reference evidence="3" key="2">
    <citation type="submission" date="2023-03" db="EMBL/GenBank/DDBJ databases">
        <authorList>
            <person name="Inwood S.N."/>
            <person name="Skelly J.G."/>
            <person name="Guhlin J."/>
            <person name="Harrop T.W.R."/>
            <person name="Goldson S.G."/>
            <person name="Dearden P.K."/>
        </authorList>
    </citation>
    <scope>NUCLEOTIDE SEQUENCE</scope>
    <source>
        <strain evidence="3">Lincoln</strain>
        <tissue evidence="3">Whole body</tissue>
    </source>
</reference>
<evidence type="ECO:0000313" key="3">
    <source>
        <dbReference type="EMBL" id="KAK0169340.1"/>
    </source>
</evidence>
<organism evidence="3 4">
    <name type="scientific">Microctonus hyperodae</name>
    <name type="common">Parasitoid wasp</name>
    <dbReference type="NCBI Taxonomy" id="165561"/>
    <lineage>
        <taxon>Eukaryota</taxon>
        <taxon>Metazoa</taxon>
        <taxon>Ecdysozoa</taxon>
        <taxon>Arthropoda</taxon>
        <taxon>Hexapoda</taxon>
        <taxon>Insecta</taxon>
        <taxon>Pterygota</taxon>
        <taxon>Neoptera</taxon>
        <taxon>Endopterygota</taxon>
        <taxon>Hymenoptera</taxon>
        <taxon>Apocrita</taxon>
        <taxon>Ichneumonoidea</taxon>
        <taxon>Braconidae</taxon>
        <taxon>Euphorinae</taxon>
        <taxon>Microctonus</taxon>
    </lineage>
</organism>
<dbReference type="InterPro" id="IPR018004">
    <property type="entry name" value="KilA/APSES_HTH"/>
</dbReference>
<sequence length="275" mass="31571">MWCSPKMYVEAALVVMDYFNNGGETRKRMMKEKLFPKNFDPRETVNEVTYGGCSILIDPITRWFNASKFCTTHGKRLGYFERTDNIKETLSYLTKLLDKKVSYHKDGDKAAPNYGTYYHPIMFVRLASWISVDFYLKAAMITWNHLFGGSDIESNHIEDTNISLDIEDVREMLERDSGLANFDELTKIDTSDASSSVEEITKDPTTSSMAELSKDKEPITGTTIPINTAIVWDEGGDDDYETCSSSCMEVDDPPKSKKMYSEEEMNCMRREWEIK</sequence>